<dbReference type="GO" id="GO:0070402">
    <property type="term" value="F:NADPH binding"/>
    <property type="evidence" value="ECO:0007669"/>
    <property type="project" value="TreeGrafter"/>
</dbReference>
<dbReference type="Pfam" id="PF08240">
    <property type="entry name" value="ADH_N"/>
    <property type="match status" value="1"/>
</dbReference>
<dbReference type="InterPro" id="IPR013149">
    <property type="entry name" value="ADH-like_C"/>
</dbReference>
<evidence type="ECO:0000256" key="1">
    <source>
        <dbReference type="ARBA" id="ARBA00022857"/>
    </source>
</evidence>
<dbReference type="GO" id="GO:0016651">
    <property type="term" value="F:oxidoreductase activity, acting on NAD(P)H"/>
    <property type="evidence" value="ECO:0007669"/>
    <property type="project" value="TreeGrafter"/>
</dbReference>
<dbReference type="CDD" id="cd08291">
    <property type="entry name" value="ETR_like_1"/>
    <property type="match status" value="1"/>
</dbReference>
<evidence type="ECO:0000259" key="3">
    <source>
        <dbReference type="SMART" id="SM00829"/>
    </source>
</evidence>
<dbReference type="AlphaFoldDB" id="I7MB55"/>
<dbReference type="InterPro" id="IPR013154">
    <property type="entry name" value="ADH-like_N"/>
</dbReference>
<dbReference type="InterPro" id="IPR036291">
    <property type="entry name" value="NAD(P)-bd_dom_sf"/>
</dbReference>
<dbReference type="EMBL" id="GG662212">
    <property type="protein sequence ID" value="EAS07685.1"/>
    <property type="molecule type" value="Genomic_DNA"/>
</dbReference>
<dbReference type="Pfam" id="PF00107">
    <property type="entry name" value="ADH_zinc_N"/>
    <property type="match status" value="1"/>
</dbReference>
<dbReference type="STRING" id="312017.I7MB55"/>
<evidence type="ECO:0000256" key="2">
    <source>
        <dbReference type="ARBA" id="ARBA00023002"/>
    </source>
</evidence>
<dbReference type="InterPro" id="IPR011032">
    <property type="entry name" value="GroES-like_sf"/>
</dbReference>
<dbReference type="InParanoid" id="I7MB55"/>
<protein>
    <submittedName>
        <fullName evidence="4">Zinc-binding dehydrogenase family oxidoreductase</fullName>
    </submittedName>
</protein>
<dbReference type="PANTHER" id="PTHR48106:SF18">
    <property type="entry name" value="QUINONE OXIDOREDUCTASE PIG3"/>
    <property type="match status" value="1"/>
</dbReference>
<keyword evidence="2" id="KW-0560">Oxidoreductase</keyword>
<evidence type="ECO:0000313" key="4">
    <source>
        <dbReference type="EMBL" id="EAS07685.1"/>
    </source>
</evidence>
<dbReference type="eggNOG" id="KOG0025">
    <property type="taxonomic scope" value="Eukaryota"/>
</dbReference>
<dbReference type="HOGENOM" id="CLU_026673_17_2_1"/>
<dbReference type="GeneID" id="7838415"/>
<proteinExistence type="predicted"/>
<dbReference type="OrthoDB" id="291394at2759"/>
<keyword evidence="5" id="KW-1185">Reference proteome</keyword>
<dbReference type="KEGG" id="tet:TTHERM_00497380"/>
<dbReference type="SMART" id="SM00829">
    <property type="entry name" value="PKS_ER"/>
    <property type="match status" value="1"/>
</dbReference>
<accession>I7MB55</accession>
<dbReference type="SUPFAM" id="SSF50129">
    <property type="entry name" value="GroES-like"/>
    <property type="match status" value="1"/>
</dbReference>
<reference evidence="5" key="1">
    <citation type="journal article" date="2006" name="PLoS Biol.">
        <title>Macronuclear genome sequence of the ciliate Tetrahymena thermophila, a model eukaryote.</title>
        <authorList>
            <person name="Eisen J.A."/>
            <person name="Coyne R.S."/>
            <person name="Wu M."/>
            <person name="Wu D."/>
            <person name="Thiagarajan M."/>
            <person name="Wortman J.R."/>
            <person name="Badger J.H."/>
            <person name="Ren Q."/>
            <person name="Amedeo P."/>
            <person name="Jones K.M."/>
            <person name="Tallon L.J."/>
            <person name="Delcher A.L."/>
            <person name="Salzberg S.L."/>
            <person name="Silva J.C."/>
            <person name="Haas B.J."/>
            <person name="Majoros W.H."/>
            <person name="Farzad M."/>
            <person name="Carlton J.M."/>
            <person name="Smith R.K. Jr."/>
            <person name="Garg J."/>
            <person name="Pearlman R.E."/>
            <person name="Karrer K.M."/>
            <person name="Sun L."/>
            <person name="Manning G."/>
            <person name="Elde N.C."/>
            <person name="Turkewitz A.P."/>
            <person name="Asai D.J."/>
            <person name="Wilkes D.E."/>
            <person name="Wang Y."/>
            <person name="Cai H."/>
            <person name="Collins K."/>
            <person name="Stewart B.A."/>
            <person name="Lee S.R."/>
            <person name="Wilamowska K."/>
            <person name="Weinberg Z."/>
            <person name="Ruzzo W.L."/>
            <person name="Wloga D."/>
            <person name="Gaertig J."/>
            <person name="Frankel J."/>
            <person name="Tsao C.-C."/>
            <person name="Gorovsky M.A."/>
            <person name="Keeling P.J."/>
            <person name="Waller R.F."/>
            <person name="Patron N.J."/>
            <person name="Cherry J.M."/>
            <person name="Stover N.A."/>
            <person name="Krieger C.J."/>
            <person name="del Toro C."/>
            <person name="Ryder H.F."/>
            <person name="Williamson S.C."/>
            <person name="Barbeau R.A."/>
            <person name="Hamilton E.P."/>
            <person name="Orias E."/>
        </authorList>
    </citation>
    <scope>NUCLEOTIDE SEQUENCE [LARGE SCALE GENOMIC DNA]</scope>
    <source>
        <strain evidence="5">SB210</strain>
    </source>
</reference>
<feature type="domain" description="Enoyl reductase (ER)" evidence="3">
    <location>
        <begin position="10"/>
        <end position="328"/>
    </location>
</feature>
<organism evidence="4 5">
    <name type="scientific">Tetrahymena thermophila (strain SB210)</name>
    <dbReference type="NCBI Taxonomy" id="312017"/>
    <lineage>
        <taxon>Eukaryota</taxon>
        <taxon>Sar</taxon>
        <taxon>Alveolata</taxon>
        <taxon>Ciliophora</taxon>
        <taxon>Intramacronucleata</taxon>
        <taxon>Oligohymenophorea</taxon>
        <taxon>Hymenostomatida</taxon>
        <taxon>Tetrahymenina</taxon>
        <taxon>Tetrahymenidae</taxon>
        <taxon>Tetrahymena</taxon>
    </lineage>
</organism>
<sequence length="330" mass="37453">MRAINIAKYGDPIIVKQIAKPKLVGPKDVLIKMHYAPINPSDIFYLKGVYGIKKPLPTTGGFEGCGIIEDAANKSLIGKKVSCWAGEDNYNYGTWADYFLTVEKDCIIYNQNEQLPEQDWHKFSSPFINPFTACSFLDLARAKKAECVVFQAASSAVARMAIKLFHQEGIKSIAIVHEKNYLEEIKEIGATHVFHDQDEHLVEHLQEVIAKEKAKMLFDPITGPLSGAIFNALKADGQLVTYGKIHRNMLCDIDPPGLFFKRKSIRGFWLPDYLKEKTPQDVEKFKQLVHDNIHTIFQTRVNKVFPLEQIEEAYRESAKHGELGKNILKF</sequence>
<dbReference type="Proteomes" id="UP000009168">
    <property type="component" value="Unassembled WGS sequence"/>
</dbReference>
<dbReference type="PANTHER" id="PTHR48106">
    <property type="entry name" value="QUINONE OXIDOREDUCTASE PIG3-RELATED"/>
    <property type="match status" value="1"/>
</dbReference>
<dbReference type="Gene3D" id="3.90.180.10">
    <property type="entry name" value="Medium-chain alcohol dehydrogenases, catalytic domain"/>
    <property type="match status" value="1"/>
</dbReference>
<dbReference type="InterPro" id="IPR020843">
    <property type="entry name" value="ER"/>
</dbReference>
<evidence type="ECO:0000313" key="5">
    <source>
        <dbReference type="Proteomes" id="UP000009168"/>
    </source>
</evidence>
<dbReference type="OMA" id="NIHTIFQ"/>
<name>I7MB55_TETTS</name>
<gene>
    <name evidence="4" type="ORF">TTHERM_00497380</name>
</gene>
<keyword evidence="1" id="KW-0521">NADP</keyword>
<dbReference type="RefSeq" id="XP_001027927.1">
    <property type="nucleotide sequence ID" value="XM_001027927.3"/>
</dbReference>
<dbReference type="Gene3D" id="3.40.50.720">
    <property type="entry name" value="NAD(P)-binding Rossmann-like Domain"/>
    <property type="match status" value="1"/>
</dbReference>
<dbReference type="SUPFAM" id="SSF51735">
    <property type="entry name" value="NAD(P)-binding Rossmann-fold domains"/>
    <property type="match status" value="1"/>
</dbReference>